<sequence>MSEQDDLLVSIANTIKTYREGEIDEPTPEHVARWVSQFTPANQLPFLREFDHVMKKTFITKDVVNQFLSNLVTDEGLAGSDPVTYWQRANFLTIQRAGQSQKEMVTLFSQALRDQCGLDLKFCGVEGGDYIYLDDVLFTGSRVASDLQAWIAKDAPEKAVVHVILMALHTSGHYYITSNRLRRAIRESGKKINVKFWYLFELKNKKNERNVSDVLWPAVIPEFEQVETYIEEEERFPLMLRNPGRGLGVFSSEAGRQLLESELLIAGVKIRSLTQSPKDFIRPLGFGNFGVGFGSLLATYRNCPNNCPLALWWGNPEATSGALHWYPLLSRKTYSSLENIFDALDDPAL</sequence>
<evidence type="ECO:0000259" key="1">
    <source>
        <dbReference type="Pfam" id="PF24390"/>
    </source>
</evidence>
<dbReference type="Pfam" id="PF24390">
    <property type="entry name" value="PRTase-CE"/>
    <property type="match status" value="1"/>
</dbReference>
<reference evidence="2 3" key="1">
    <citation type="submission" date="2018-03" db="EMBL/GenBank/DDBJ databases">
        <title>Comparative analysis of microorganisms from saline springs in Andes Mountain Range, Colombia.</title>
        <authorList>
            <person name="Rubin E."/>
        </authorList>
    </citation>
    <scope>NUCLEOTIDE SEQUENCE [LARGE SCALE GENOMIC DNA]</scope>
    <source>
        <strain evidence="2 3">USBA 854</strain>
    </source>
</reference>
<name>A0A2T0VPR3_9GAMM</name>
<evidence type="ECO:0000313" key="2">
    <source>
        <dbReference type="EMBL" id="PRY72413.1"/>
    </source>
</evidence>
<comment type="caution">
    <text evidence="2">The sequence shown here is derived from an EMBL/GenBank/DDBJ whole genome shotgun (WGS) entry which is preliminary data.</text>
</comment>
<gene>
    <name evidence="2" type="ORF">BCL64_104241</name>
</gene>
<evidence type="ECO:0000313" key="3">
    <source>
        <dbReference type="Proteomes" id="UP000239896"/>
    </source>
</evidence>
<organism evidence="2 3">
    <name type="scientific">Halomonas ventosae</name>
    <dbReference type="NCBI Taxonomy" id="229007"/>
    <lineage>
        <taxon>Bacteria</taxon>
        <taxon>Pseudomonadati</taxon>
        <taxon>Pseudomonadota</taxon>
        <taxon>Gammaproteobacteria</taxon>
        <taxon>Oceanospirillales</taxon>
        <taxon>Halomonadaceae</taxon>
        <taxon>Halomonas</taxon>
    </lineage>
</organism>
<dbReference type="InterPro" id="IPR056920">
    <property type="entry name" value="PRTase-CE"/>
</dbReference>
<dbReference type="Proteomes" id="UP000239896">
    <property type="component" value="Unassembled WGS sequence"/>
</dbReference>
<keyword evidence="3" id="KW-1185">Reference proteome</keyword>
<dbReference type="RefSeq" id="WP_106230220.1">
    <property type="nucleotide sequence ID" value="NZ_PVTM01000004.1"/>
</dbReference>
<proteinExistence type="predicted"/>
<protein>
    <recommendedName>
        <fullName evidence="1">PRTase-CE domain-containing protein</fullName>
    </recommendedName>
</protein>
<feature type="domain" description="PRTase-CE" evidence="1">
    <location>
        <begin position="31"/>
        <end position="331"/>
    </location>
</feature>
<dbReference type="EMBL" id="PVTM01000004">
    <property type="protein sequence ID" value="PRY72413.1"/>
    <property type="molecule type" value="Genomic_DNA"/>
</dbReference>
<accession>A0A2T0VPR3</accession>
<dbReference type="AlphaFoldDB" id="A0A2T0VPR3"/>